<dbReference type="EMBL" id="BGPR01000193">
    <property type="protein sequence ID" value="GBM03590.1"/>
    <property type="molecule type" value="Genomic_DNA"/>
</dbReference>
<name>A0A4Y2CGZ0_ARAVE</name>
<accession>A0A4Y2CGZ0</accession>
<reference evidence="1 2" key="1">
    <citation type="journal article" date="2019" name="Sci. Rep.">
        <title>Orb-weaving spider Araneus ventricosus genome elucidates the spidroin gene catalogue.</title>
        <authorList>
            <person name="Kono N."/>
            <person name="Nakamura H."/>
            <person name="Ohtoshi R."/>
            <person name="Moran D.A.P."/>
            <person name="Shinohara A."/>
            <person name="Yoshida Y."/>
            <person name="Fujiwara M."/>
            <person name="Mori M."/>
            <person name="Tomita M."/>
            <person name="Arakawa K."/>
        </authorList>
    </citation>
    <scope>NUCLEOTIDE SEQUENCE [LARGE SCALE GENOMIC DNA]</scope>
</reference>
<sequence>MHEARTHDKSSVESGLEPSTYLFQNRGFHEANDCTFDEAILVLVRSPSLVKRKDKCSKKLSVSVNCEERPGTLGLEQRFRTFLVVRTTYLKKNILSLTN</sequence>
<keyword evidence="2" id="KW-1185">Reference proteome</keyword>
<evidence type="ECO:0000313" key="2">
    <source>
        <dbReference type="Proteomes" id="UP000499080"/>
    </source>
</evidence>
<gene>
    <name evidence="1" type="ORF">AVEN_203166_1</name>
</gene>
<proteinExistence type="predicted"/>
<dbReference type="Proteomes" id="UP000499080">
    <property type="component" value="Unassembled WGS sequence"/>
</dbReference>
<organism evidence="1 2">
    <name type="scientific">Araneus ventricosus</name>
    <name type="common">Orbweaver spider</name>
    <name type="synonym">Epeira ventricosa</name>
    <dbReference type="NCBI Taxonomy" id="182803"/>
    <lineage>
        <taxon>Eukaryota</taxon>
        <taxon>Metazoa</taxon>
        <taxon>Ecdysozoa</taxon>
        <taxon>Arthropoda</taxon>
        <taxon>Chelicerata</taxon>
        <taxon>Arachnida</taxon>
        <taxon>Araneae</taxon>
        <taxon>Araneomorphae</taxon>
        <taxon>Entelegynae</taxon>
        <taxon>Araneoidea</taxon>
        <taxon>Araneidae</taxon>
        <taxon>Araneus</taxon>
    </lineage>
</organism>
<comment type="caution">
    <text evidence="1">The sequence shown here is derived from an EMBL/GenBank/DDBJ whole genome shotgun (WGS) entry which is preliminary data.</text>
</comment>
<evidence type="ECO:0000313" key="1">
    <source>
        <dbReference type="EMBL" id="GBM03590.1"/>
    </source>
</evidence>
<protein>
    <submittedName>
        <fullName evidence="1">Uncharacterized protein</fullName>
    </submittedName>
</protein>
<dbReference type="AlphaFoldDB" id="A0A4Y2CGZ0"/>